<evidence type="ECO:0000313" key="2">
    <source>
        <dbReference type="EMBL" id="AJW70484.1"/>
    </source>
</evidence>
<reference evidence="3" key="1">
    <citation type="submission" date="2015-03" db="EMBL/GenBank/DDBJ databases">
        <title>Characterization of two novel Thaumarchaeota isolated from the Northern Adriatic Sea.</title>
        <authorList>
            <person name="Bayer B."/>
            <person name="Vojvoda J."/>
            <person name="Offre P."/>
            <person name="Srivastava A."/>
            <person name="Elisabeth N."/>
            <person name="Garcia J.A.L."/>
            <person name="Schleper C."/>
            <person name="Herndl G.J."/>
        </authorList>
    </citation>
    <scope>NUCLEOTIDE SEQUENCE [LARGE SCALE GENOMIC DNA]</scope>
    <source>
        <strain evidence="3">NF5</strain>
    </source>
</reference>
<keyword evidence="3" id="KW-1185">Reference proteome</keyword>
<protein>
    <submittedName>
        <fullName evidence="2">Uncharacterized protein</fullName>
    </submittedName>
</protein>
<dbReference type="AlphaFoldDB" id="A0A0D5C122"/>
<sequence>MTVLLLAQTISVVEGHHNTDPRNKAARESAETKSEDYDNEGNKKEVIEEKKEAFVAYKAAFAVWKTAKENYKSAKSSGVQDDIDATKIIFDAAKITKDNAYQDYKDALKKKAR</sequence>
<evidence type="ECO:0000256" key="1">
    <source>
        <dbReference type="SAM" id="MobiDB-lite"/>
    </source>
</evidence>
<dbReference type="HOGENOM" id="CLU_2127719_0_0_2"/>
<organism evidence="2 3">
    <name type="scientific">Nitrosopumilus adriaticus</name>
    <dbReference type="NCBI Taxonomy" id="1580092"/>
    <lineage>
        <taxon>Archaea</taxon>
        <taxon>Nitrososphaerota</taxon>
        <taxon>Nitrososphaeria</taxon>
        <taxon>Nitrosopumilales</taxon>
        <taxon>Nitrosopumilaceae</taxon>
        <taxon>Nitrosopumilus</taxon>
    </lineage>
</organism>
<accession>A0A0D5C122</accession>
<name>A0A0D5C122_9ARCH</name>
<dbReference type="EMBL" id="CP011070">
    <property type="protein sequence ID" value="AJW70484.1"/>
    <property type="molecule type" value="Genomic_DNA"/>
</dbReference>
<reference evidence="2 3" key="2">
    <citation type="journal article" date="2016" name="ISME J.">
        <title>Physiological and genomic characterization of two novel marine thaumarchaeal strains indicates niche differentiation.</title>
        <authorList>
            <person name="Bayer B."/>
            <person name="Vojvoda J."/>
            <person name="Offre P."/>
            <person name="Alves R.J."/>
            <person name="Elisabeth N.H."/>
            <person name="Garcia J.A."/>
            <person name="Volland J.M."/>
            <person name="Srivastava A."/>
            <person name="Schleper C."/>
            <person name="Herndl G.J."/>
        </authorList>
    </citation>
    <scope>NUCLEOTIDE SEQUENCE [LARGE SCALE GENOMIC DNA]</scope>
    <source>
        <strain evidence="2 3">NF5</strain>
    </source>
</reference>
<evidence type="ECO:0000313" key="3">
    <source>
        <dbReference type="Proteomes" id="UP000032408"/>
    </source>
</evidence>
<feature type="region of interest" description="Disordered" evidence="1">
    <location>
        <begin position="15"/>
        <end position="42"/>
    </location>
</feature>
<proteinExistence type="predicted"/>
<gene>
    <name evidence="2" type="ORF">NADRNF5_0790</name>
</gene>
<dbReference type="Proteomes" id="UP000032408">
    <property type="component" value="Chromosome"/>
</dbReference>
<dbReference type="KEGG" id="nin:NADRNF5_0790"/>